<dbReference type="Pfam" id="PF06985">
    <property type="entry name" value="HET"/>
    <property type="match status" value="1"/>
</dbReference>
<dbReference type="InterPro" id="IPR010730">
    <property type="entry name" value="HET"/>
</dbReference>
<dbReference type="EMBL" id="JADNYJ010000110">
    <property type="protein sequence ID" value="KAF8884197.1"/>
    <property type="molecule type" value="Genomic_DNA"/>
</dbReference>
<reference evidence="2" key="1">
    <citation type="submission" date="2020-11" db="EMBL/GenBank/DDBJ databases">
        <authorList>
            <consortium name="DOE Joint Genome Institute"/>
            <person name="Ahrendt S."/>
            <person name="Riley R."/>
            <person name="Andreopoulos W."/>
            <person name="LaButti K."/>
            <person name="Pangilinan J."/>
            <person name="Ruiz-duenas F.J."/>
            <person name="Barrasa J.M."/>
            <person name="Sanchez-Garcia M."/>
            <person name="Camarero S."/>
            <person name="Miyauchi S."/>
            <person name="Serrano A."/>
            <person name="Linde D."/>
            <person name="Babiker R."/>
            <person name="Drula E."/>
            <person name="Ayuso-Fernandez I."/>
            <person name="Pacheco R."/>
            <person name="Padilla G."/>
            <person name="Ferreira P."/>
            <person name="Barriuso J."/>
            <person name="Kellner H."/>
            <person name="Castanera R."/>
            <person name="Alfaro M."/>
            <person name="Ramirez L."/>
            <person name="Pisabarro A.G."/>
            <person name="Kuo A."/>
            <person name="Tritt A."/>
            <person name="Lipzen A."/>
            <person name="He G."/>
            <person name="Yan M."/>
            <person name="Ng V."/>
            <person name="Cullen D."/>
            <person name="Martin F."/>
            <person name="Rosso M.-N."/>
            <person name="Henrissat B."/>
            <person name="Hibbett D."/>
            <person name="Martinez A.T."/>
            <person name="Grigoriev I.V."/>
        </authorList>
    </citation>
    <scope>NUCLEOTIDE SEQUENCE</scope>
    <source>
        <strain evidence="2">AH 44721</strain>
    </source>
</reference>
<feature type="domain" description="Heterokaryon incompatibility" evidence="1">
    <location>
        <begin position="82"/>
        <end position="198"/>
    </location>
</feature>
<evidence type="ECO:0000259" key="1">
    <source>
        <dbReference type="Pfam" id="PF06985"/>
    </source>
</evidence>
<evidence type="ECO:0000313" key="3">
    <source>
        <dbReference type="Proteomes" id="UP000724874"/>
    </source>
</evidence>
<organism evidence="2 3">
    <name type="scientific">Gymnopilus junonius</name>
    <name type="common">Spectacular rustgill mushroom</name>
    <name type="synonym">Gymnopilus spectabilis subsp. junonius</name>
    <dbReference type="NCBI Taxonomy" id="109634"/>
    <lineage>
        <taxon>Eukaryota</taxon>
        <taxon>Fungi</taxon>
        <taxon>Dikarya</taxon>
        <taxon>Basidiomycota</taxon>
        <taxon>Agaricomycotina</taxon>
        <taxon>Agaricomycetes</taxon>
        <taxon>Agaricomycetidae</taxon>
        <taxon>Agaricales</taxon>
        <taxon>Agaricineae</taxon>
        <taxon>Hymenogastraceae</taxon>
        <taxon>Gymnopilus</taxon>
    </lineage>
</organism>
<dbReference type="OrthoDB" id="2864819at2759"/>
<comment type="caution">
    <text evidence="2">The sequence shown here is derived from an EMBL/GenBank/DDBJ whole genome shotgun (WGS) entry which is preliminary data.</text>
</comment>
<evidence type="ECO:0000313" key="2">
    <source>
        <dbReference type="EMBL" id="KAF8884197.1"/>
    </source>
</evidence>
<name>A0A9P5NGU9_GYMJU</name>
<dbReference type="Proteomes" id="UP000724874">
    <property type="component" value="Unassembled WGS sequence"/>
</dbReference>
<gene>
    <name evidence="2" type="ORF">CPB84DRAFT_1685979</name>
</gene>
<protein>
    <submittedName>
        <fullName evidence="2">Heterokaryon incompatibility protein-domain-containing protein</fullName>
    </submittedName>
</protein>
<dbReference type="PANTHER" id="PTHR33112:SF12">
    <property type="entry name" value="HETEROKARYON INCOMPATIBILITY DOMAIN-CONTAINING PROTEIN"/>
    <property type="match status" value="1"/>
</dbReference>
<keyword evidence="3" id="KW-1185">Reference proteome</keyword>
<sequence>MLANDAPANAKKTHLARIIKDQIDFGMVRNWLDICKVQHGSACDETKMMDHQINDPATDIPHFRLIDVVDNCIVPAPHGVKYVTLSYVWGRIDPTTILRSLLNNYKQLEKPGALLIPRNRDIIPITIRDAMQVVRELKLRYLWADSLCIIQDDTGPGGSKMSSISKMDIVYGAAYLTIFAESGSDANAGLPGVRPNTRGTFSLSRKFCQIEAGFQANVTKLYG</sequence>
<accession>A0A9P5NGU9</accession>
<dbReference type="AlphaFoldDB" id="A0A9P5NGU9"/>
<dbReference type="PANTHER" id="PTHR33112">
    <property type="entry name" value="DOMAIN PROTEIN, PUTATIVE-RELATED"/>
    <property type="match status" value="1"/>
</dbReference>
<proteinExistence type="predicted"/>